<organism evidence="7 8">
    <name type="scientific">Knipowitschia caucasica</name>
    <name type="common">Caucasian dwarf goby</name>
    <name type="synonym">Pomatoschistus caucasicus</name>
    <dbReference type="NCBI Taxonomy" id="637954"/>
    <lineage>
        <taxon>Eukaryota</taxon>
        <taxon>Metazoa</taxon>
        <taxon>Chordata</taxon>
        <taxon>Craniata</taxon>
        <taxon>Vertebrata</taxon>
        <taxon>Euteleostomi</taxon>
        <taxon>Actinopterygii</taxon>
        <taxon>Neopterygii</taxon>
        <taxon>Teleostei</taxon>
        <taxon>Neoteleostei</taxon>
        <taxon>Acanthomorphata</taxon>
        <taxon>Gobiaria</taxon>
        <taxon>Gobiiformes</taxon>
        <taxon>Gobioidei</taxon>
        <taxon>Gobiidae</taxon>
        <taxon>Gobiinae</taxon>
        <taxon>Knipowitschia</taxon>
    </lineage>
</organism>
<name>A0AAV2L1M4_KNICA</name>
<dbReference type="GO" id="GO:0016567">
    <property type="term" value="P:protein ubiquitination"/>
    <property type="evidence" value="ECO:0007669"/>
    <property type="project" value="TreeGrafter"/>
</dbReference>
<dbReference type="PROSITE" id="PS50089">
    <property type="entry name" value="ZF_RING_2"/>
    <property type="match status" value="1"/>
</dbReference>
<dbReference type="InterPro" id="IPR027370">
    <property type="entry name" value="Znf-RING_euk"/>
</dbReference>
<gene>
    <name evidence="7" type="ORF">KC01_LOCUS22378</name>
</gene>
<protein>
    <recommendedName>
        <fullName evidence="6">RING-type domain-containing protein</fullName>
    </recommendedName>
</protein>
<evidence type="ECO:0000256" key="1">
    <source>
        <dbReference type="ARBA" id="ARBA00022723"/>
    </source>
</evidence>
<evidence type="ECO:0000256" key="2">
    <source>
        <dbReference type="ARBA" id="ARBA00022771"/>
    </source>
</evidence>
<reference evidence="7 8" key="1">
    <citation type="submission" date="2024-04" db="EMBL/GenBank/DDBJ databases">
        <authorList>
            <person name="Waldvogel A.-M."/>
            <person name="Schoenle A."/>
        </authorList>
    </citation>
    <scope>NUCLEOTIDE SEQUENCE [LARGE SCALE GENOMIC DNA]</scope>
</reference>
<dbReference type="GO" id="GO:0061630">
    <property type="term" value="F:ubiquitin protein ligase activity"/>
    <property type="evidence" value="ECO:0007669"/>
    <property type="project" value="TreeGrafter"/>
</dbReference>
<evidence type="ECO:0000256" key="4">
    <source>
        <dbReference type="PROSITE-ProRule" id="PRU00175"/>
    </source>
</evidence>
<dbReference type="InterPro" id="IPR001841">
    <property type="entry name" value="Znf_RING"/>
</dbReference>
<dbReference type="AlphaFoldDB" id="A0AAV2L1M4"/>
<dbReference type="Pfam" id="PF13445">
    <property type="entry name" value="zf-RING_UBOX"/>
    <property type="match status" value="1"/>
</dbReference>
<dbReference type="EMBL" id="OZ035824">
    <property type="protein sequence ID" value="CAL1593247.1"/>
    <property type="molecule type" value="Genomic_DNA"/>
</dbReference>
<dbReference type="PANTHER" id="PTHR22791">
    <property type="entry name" value="RING-TYPE DOMAIN-CONTAINING PROTEIN"/>
    <property type="match status" value="1"/>
</dbReference>
<keyword evidence="8" id="KW-1185">Reference proteome</keyword>
<evidence type="ECO:0000313" key="8">
    <source>
        <dbReference type="Proteomes" id="UP001497482"/>
    </source>
</evidence>
<evidence type="ECO:0000313" key="7">
    <source>
        <dbReference type="EMBL" id="CAL1593247.1"/>
    </source>
</evidence>
<dbReference type="PROSITE" id="PS00518">
    <property type="entry name" value="ZF_RING_1"/>
    <property type="match status" value="1"/>
</dbReference>
<feature type="compositionally biased region" description="Polar residues" evidence="5">
    <location>
        <begin position="98"/>
        <end position="117"/>
    </location>
</feature>
<proteinExistence type="predicted"/>
<evidence type="ECO:0000256" key="3">
    <source>
        <dbReference type="ARBA" id="ARBA00022833"/>
    </source>
</evidence>
<evidence type="ECO:0000259" key="6">
    <source>
        <dbReference type="PROSITE" id="PS50089"/>
    </source>
</evidence>
<feature type="compositionally biased region" description="Acidic residues" evidence="5">
    <location>
        <begin position="83"/>
        <end position="92"/>
    </location>
</feature>
<evidence type="ECO:0000256" key="5">
    <source>
        <dbReference type="SAM" id="MobiDB-lite"/>
    </source>
</evidence>
<dbReference type="InterPro" id="IPR013083">
    <property type="entry name" value="Znf_RING/FYVE/PHD"/>
</dbReference>
<dbReference type="InterPro" id="IPR051435">
    <property type="entry name" value="RING_finger_E3_ubiq-ligases"/>
</dbReference>
<dbReference type="InterPro" id="IPR017907">
    <property type="entry name" value="Znf_RING_CS"/>
</dbReference>
<accession>A0AAV2L1M4</accession>
<sequence length="162" mass="18415">MVLCEDTECSVCLLPFSRLERIPRLLHCRHTFCQTCLETLSQSRGGLLTICCPLCRRVTCIGRGLGLHGALWVDSGVWDQIVEEDEEEDEEENRARNRLSSVGSAQAKQESSCLSGRSSRTKLKFPAFLKRFSLTRQHQEQIVPGSNVEMKSWRRLSTEDTL</sequence>
<dbReference type="Proteomes" id="UP001497482">
    <property type="component" value="Chromosome 2"/>
</dbReference>
<feature type="domain" description="RING-type" evidence="6">
    <location>
        <begin position="9"/>
        <end position="56"/>
    </location>
</feature>
<keyword evidence="3" id="KW-0862">Zinc</keyword>
<keyword evidence="2 4" id="KW-0863">Zinc-finger</keyword>
<dbReference type="SMART" id="SM00184">
    <property type="entry name" value="RING"/>
    <property type="match status" value="1"/>
</dbReference>
<dbReference type="SUPFAM" id="SSF57850">
    <property type="entry name" value="RING/U-box"/>
    <property type="match status" value="1"/>
</dbReference>
<keyword evidence="1" id="KW-0479">Metal-binding</keyword>
<dbReference type="Gene3D" id="3.30.40.10">
    <property type="entry name" value="Zinc/RING finger domain, C3HC4 (zinc finger)"/>
    <property type="match status" value="1"/>
</dbReference>
<feature type="region of interest" description="Disordered" evidence="5">
    <location>
        <begin position="83"/>
        <end position="117"/>
    </location>
</feature>
<dbReference type="PANTHER" id="PTHR22791:SF31">
    <property type="entry name" value="IM:7152348"/>
    <property type="match status" value="1"/>
</dbReference>
<dbReference type="GO" id="GO:0008270">
    <property type="term" value="F:zinc ion binding"/>
    <property type="evidence" value="ECO:0007669"/>
    <property type="project" value="UniProtKB-KW"/>
</dbReference>